<dbReference type="Pfam" id="PF00685">
    <property type="entry name" value="Sulfotransfer_1"/>
    <property type="match status" value="1"/>
</dbReference>
<evidence type="ECO:0000313" key="4">
    <source>
        <dbReference type="EMBL" id="EON93894.1"/>
    </source>
</evidence>
<dbReference type="InterPro" id="IPR027417">
    <property type="entry name" value="P-loop_NTPase"/>
</dbReference>
<dbReference type="EMBL" id="ASAD01000003">
    <property type="protein sequence ID" value="EON93894.1"/>
    <property type="molecule type" value="Genomic_DNA"/>
</dbReference>
<evidence type="ECO:0000256" key="1">
    <source>
        <dbReference type="ARBA" id="ARBA00022679"/>
    </source>
</evidence>
<dbReference type="STRING" id="1318628.MARLIPOL_01155"/>
<keyword evidence="5" id="KW-1185">Reference proteome</keyword>
<sequence length="246" mass="29435">MLVNFLVAGTQKGGTSALDAYLREHPQICMADKKEVHFFDNEAAFANGSPDYNRYHAAFNPTKEHKMIGESTPIYMYWDAAPQRIWEYNPEMKIIVSLRNPIERAYSHWNMQASRKKDTLPFRTAILKEKERFRETLPNQNRLYSYTDRGFYSYQLKRLWRYFSQENTLILRHDELKTKPNKMLRKVTDFLGLDPLQPIHPREVHQIPYDREMDSVDKKFLLEIYDNEISEIERLLSWDCSDWRSI</sequence>
<dbReference type="Proteomes" id="UP000016540">
    <property type="component" value="Unassembled WGS sequence"/>
</dbReference>
<gene>
    <name evidence="4" type="ORF">MARLIPOL_01155</name>
</gene>
<feature type="domain" description="Sulfotransferase" evidence="3">
    <location>
        <begin position="5"/>
        <end position="197"/>
    </location>
</feature>
<dbReference type="RefSeq" id="WP_012136219.1">
    <property type="nucleotide sequence ID" value="NZ_KE007306.1"/>
</dbReference>
<keyword evidence="2" id="KW-0325">Glycoprotein</keyword>
<evidence type="ECO:0000259" key="3">
    <source>
        <dbReference type="Pfam" id="PF00685"/>
    </source>
</evidence>
<comment type="caution">
    <text evidence="4">The sequence shown here is derived from an EMBL/GenBank/DDBJ whole genome shotgun (WGS) entry which is preliminary data.</text>
</comment>
<dbReference type="Gene3D" id="3.40.50.300">
    <property type="entry name" value="P-loop containing nucleotide triphosphate hydrolases"/>
    <property type="match status" value="1"/>
</dbReference>
<dbReference type="GO" id="GO:0008146">
    <property type="term" value="F:sulfotransferase activity"/>
    <property type="evidence" value="ECO:0007669"/>
    <property type="project" value="InterPro"/>
</dbReference>
<dbReference type="InterPro" id="IPR037359">
    <property type="entry name" value="NST/OST"/>
</dbReference>
<dbReference type="AlphaFoldDB" id="R8B5V5"/>
<dbReference type="HOGENOM" id="CLU_017703_1_2_6"/>
<dbReference type="InterPro" id="IPR000863">
    <property type="entry name" value="Sulfotransferase_dom"/>
</dbReference>
<evidence type="ECO:0000313" key="5">
    <source>
        <dbReference type="Proteomes" id="UP000016540"/>
    </source>
</evidence>
<dbReference type="eggNOG" id="COG2226">
    <property type="taxonomic scope" value="Bacteria"/>
</dbReference>
<dbReference type="PANTHER" id="PTHR10605:SF56">
    <property type="entry name" value="BIFUNCTIONAL HEPARAN SULFATE N-DEACETYLASE_N-SULFOTRANSFERASE"/>
    <property type="match status" value="1"/>
</dbReference>
<dbReference type="PANTHER" id="PTHR10605">
    <property type="entry name" value="HEPARAN SULFATE SULFOTRANSFERASE"/>
    <property type="match status" value="1"/>
</dbReference>
<protein>
    <submittedName>
        <fullName evidence="4">Sulfotransferase</fullName>
    </submittedName>
</protein>
<keyword evidence="1 4" id="KW-0808">Transferase</keyword>
<dbReference type="SUPFAM" id="SSF52540">
    <property type="entry name" value="P-loop containing nucleoside triphosphate hydrolases"/>
    <property type="match status" value="1"/>
</dbReference>
<accession>R8B5V5</accession>
<name>R8B5V5_9GAMM</name>
<evidence type="ECO:0000256" key="2">
    <source>
        <dbReference type="ARBA" id="ARBA00023180"/>
    </source>
</evidence>
<organism evidence="4 5">
    <name type="scientific">Marinobacter lipolyticus SM19</name>
    <dbReference type="NCBI Taxonomy" id="1318628"/>
    <lineage>
        <taxon>Bacteria</taxon>
        <taxon>Pseudomonadati</taxon>
        <taxon>Pseudomonadota</taxon>
        <taxon>Gammaproteobacteria</taxon>
        <taxon>Pseudomonadales</taxon>
        <taxon>Marinobacteraceae</taxon>
        <taxon>Marinobacter</taxon>
    </lineage>
</organism>
<reference evidence="4 5" key="1">
    <citation type="journal article" date="2013" name="Genome Announc.">
        <title>Draft Genome Sequence of the Moderately Halophilic Bacterium Marinobacter lipolyticus Strain SM19.</title>
        <authorList>
            <person name="Papke R.T."/>
            <person name="de la Haba R.R."/>
            <person name="Infante-Dominguez C."/>
            <person name="Perez D."/>
            <person name="Sanchez-Porro C."/>
            <person name="Lapierre P."/>
            <person name="Ventosa A."/>
        </authorList>
    </citation>
    <scope>NUCLEOTIDE SEQUENCE [LARGE SCALE GENOMIC DNA]</scope>
    <source>
        <strain evidence="4 5">SM19</strain>
    </source>
</reference>
<dbReference type="OrthoDB" id="9075305at2"/>
<proteinExistence type="predicted"/>